<dbReference type="Proteomes" id="UP000444721">
    <property type="component" value="Unassembled WGS sequence"/>
</dbReference>
<dbReference type="VEuPathDB" id="AmoebaDB:NfTy_005650"/>
<evidence type="ECO:0000256" key="1">
    <source>
        <dbReference type="SAM" id="MobiDB-lite"/>
    </source>
</evidence>
<dbReference type="EMBL" id="VFQX01000004">
    <property type="protein sequence ID" value="KAF0983901.1"/>
    <property type="molecule type" value="Genomic_DNA"/>
</dbReference>
<evidence type="ECO:0000313" key="3">
    <source>
        <dbReference type="Proteomes" id="UP000444721"/>
    </source>
</evidence>
<feature type="region of interest" description="Disordered" evidence="1">
    <location>
        <begin position="309"/>
        <end position="334"/>
    </location>
</feature>
<dbReference type="VEuPathDB" id="AmoebaDB:FDP41_007816"/>
<dbReference type="OrthoDB" id="10348585at2759"/>
<accession>A0A6A5C9N9</accession>
<sequence length="449" mass="52037">MNKVVSAVTSSQASSFVSAEGKLKEKRFICFLYRNLLKLCRCYDEHPALKFSLVNPRNTKSRNLITRGWTKTQLGQFILSQVYRDPKSFFYTPPGANFEKICKSVFRKQCADNHDEEGNFKFTKNDAMEVCFGLQSEMNLNIEKTKKLMVVRKFPTGEKSVENMETQPIEFSLVDTTEPKKFHILVSHPMLTDIVFERTCFVMTDNKQRVASILGKRAHELRRKKKRKKIQKQLPSMTEEHVLQTLNEEHENNSSASTVSNSENNSTSPDNTEKEPLSKTLEAHIETFPNDPNLLISKIPLTFTPLMPQTPDTFQYDDDNFSNNPVEDNYDPNDEYDDNDSNEFEYDLEDTANDEMLSVLEEESQRYLENLLKELEARQRLASWRKGQLSSEIQHGTWMVVTVDNPAQLLSIANSKPHWVVWEFVIKKLSATYPELESWLDFPFRPPTK</sequence>
<keyword evidence="3" id="KW-1185">Reference proteome</keyword>
<feature type="compositionally biased region" description="Low complexity" evidence="1">
    <location>
        <begin position="253"/>
        <end position="268"/>
    </location>
</feature>
<reference evidence="2 3" key="1">
    <citation type="journal article" date="2019" name="Sci. Rep.">
        <title>Nanopore sequencing improves the draft genome of the human pathogenic amoeba Naegleria fowleri.</title>
        <authorList>
            <person name="Liechti N."/>
            <person name="Schurch N."/>
            <person name="Bruggmann R."/>
            <person name="Wittwer M."/>
        </authorList>
    </citation>
    <scope>NUCLEOTIDE SEQUENCE [LARGE SCALE GENOMIC DNA]</scope>
    <source>
        <strain evidence="2 3">ATCC 30894</strain>
    </source>
</reference>
<dbReference type="VEuPathDB" id="AmoebaDB:NF0018290"/>
<dbReference type="RefSeq" id="XP_044568614.1">
    <property type="nucleotide sequence ID" value="XM_044711602.1"/>
</dbReference>
<organism evidence="2 3">
    <name type="scientific">Naegleria fowleri</name>
    <name type="common">Brain eating amoeba</name>
    <dbReference type="NCBI Taxonomy" id="5763"/>
    <lineage>
        <taxon>Eukaryota</taxon>
        <taxon>Discoba</taxon>
        <taxon>Heterolobosea</taxon>
        <taxon>Tetramitia</taxon>
        <taxon>Eutetramitia</taxon>
        <taxon>Vahlkampfiidae</taxon>
        <taxon>Naegleria</taxon>
    </lineage>
</organism>
<protein>
    <submittedName>
        <fullName evidence="2">Uncharacterized protein</fullName>
    </submittedName>
</protein>
<dbReference type="AlphaFoldDB" id="A0A6A5C9N9"/>
<dbReference type="SUPFAM" id="SSF143456">
    <property type="entry name" value="VC0467-like"/>
    <property type="match status" value="1"/>
</dbReference>
<comment type="caution">
    <text evidence="2">The sequence shown here is derived from an EMBL/GenBank/DDBJ whole genome shotgun (WGS) entry which is preliminary data.</text>
</comment>
<gene>
    <name evidence="2" type="ORF">FDP41_007816</name>
</gene>
<evidence type="ECO:0000313" key="2">
    <source>
        <dbReference type="EMBL" id="KAF0983901.1"/>
    </source>
</evidence>
<dbReference type="GeneID" id="68115034"/>
<name>A0A6A5C9N9_NAEFO</name>
<proteinExistence type="predicted"/>
<feature type="region of interest" description="Disordered" evidence="1">
    <location>
        <begin position="248"/>
        <end position="277"/>
    </location>
</feature>